<proteinExistence type="predicted"/>
<dbReference type="GeneID" id="39594858"/>
<gene>
    <name evidence="2" type="ORF">C8Q69DRAFT_15418</name>
</gene>
<keyword evidence="2" id="KW-0418">Kinase</keyword>
<dbReference type="EMBL" id="RCNU01000001">
    <property type="protein sequence ID" value="RWQ99227.1"/>
    <property type="molecule type" value="Genomic_DNA"/>
</dbReference>
<dbReference type="AlphaFoldDB" id="A0A443I5B8"/>
<dbReference type="InterPro" id="IPR051678">
    <property type="entry name" value="AGP_Transferase"/>
</dbReference>
<dbReference type="Proteomes" id="UP000283841">
    <property type="component" value="Unassembled WGS sequence"/>
</dbReference>
<evidence type="ECO:0000313" key="2">
    <source>
        <dbReference type="EMBL" id="RWQ99227.1"/>
    </source>
</evidence>
<dbReference type="InterPro" id="IPR002575">
    <property type="entry name" value="Aminoglycoside_PTrfase"/>
</dbReference>
<dbReference type="VEuPathDB" id="FungiDB:C8Q69DRAFT_15418"/>
<dbReference type="PANTHER" id="PTHR21310">
    <property type="entry name" value="AMINOGLYCOSIDE PHOSPHOTRANSFERASE-RELATED-RELATED"/>
    <property type="match status" value="1"/>
</dbReference>
<accession>A0A443I5B8</accession>
<evidence type="ECO:0000313" key="3">
    <source>
        <dbReference type="Proteomes" id="UP000283841"/>
    </source>
</evidence>
<sequence length="555" mass="63850">MSTTDKALEIISSANLSPTEHLLLKGFVNEAVDSEIAAKYLISRIIQDNREDIEASLRDFKSDWRKLATRTSAFDPIPKRLAALVRLRDGPRCSVTKEPRSSSMVTTEPAYVIPPSLLHDLEKEEEGRLFLMLEAHISPPYVEKLRIQLSNQEGNDEDALRNLWLLTPSVHKAFREGHVAVTVAYRQLGDAKSMDEQSPDATYKLATMYPEEILGLLLGDGTALEQTRRFQFSTPDAETLPIPNFFLFGIHRRFAKALHLFYIEDKIPRGWPQPPRDFFAFDFPILRQTFHRFWLYIPSRARRQCYILLQKIGRWLYGPTMAVHVHRLPFGLILKQCVRTHQNEPVSFRLVEQYTSIPAPRVVDVGEYNGTTYLVVTRLRGQMLHEVPHLLSYAERDLLADTLTSYISQLRQIPNPTQFLFCNALGGPVFDHRIPNGTGGPFNSESEFNDHLTSHLKCTSAEALGEENVQRGHRSCFTHCDFYPTNLLVDRGRLSGIIDWECAGYMPEYWEFTKAMYGTLRDPVLESIFRRAFGYRYESELAVERKLWRYTPFGV</sequence>
<feature type="domain" description="Aminoglycoside phosphotransferase" evidence="1">
    <location>
        <begin position="357"/>
        <end position="535"/>
    </location>
</feature>
<protein>
    <submittedName>
        <fullName evidence="2">Kinase-like domain-containing protein</fullName>
    </submittedName>
</protein>
<dbReference type="Gene3D" id="3.90.1200.10">
    <property type="match status" value="1"/>
</dbReference>
<dbReference type="GO" id="GO:0016301">
    <property type="term" value="F:kinase activity"/>
    <property type="evidence" value="ECO:0007669"/>
    <property type="project" value="UniProtKB-KW"/>
</dbReference>
<keyword evidence="3" id="KW-1185">Reference proteome</keyword>
<dbReference type="InterPro" id="IPR011009">
    <property type="entry name" value="Kinase-like_dom_sf"/>
</dbReference>
<name>A0A443I5B8_BYSSP</name>
<dbReference type="PANTHER" id="PTHR21310:SF15">
    <property type="entry name" value="AMINOGLYCOSIDE PHOSPHOTRANSFERASE DOMAIN-CONTAINING PROTEIN"/>
    <property type="match status" value="1"/>
</dbReference>
<dbReference type="CDD" id="cd05120">
    <property type="entry name" value="APH_ChoK_like"/>
    <property type="match status" value="1"/>
</dbReference>
<dbReference type="RefSeq" id="XP_028488872.1">
    <property type="nucleotide sequence ID" value="XM_028625581.1"/>
</dbReference>
<organism evidence="2 3">
    <name type="scientific">Byssochlamys spectabilis</name>
    <name type="common">Paecilomyces variotii</name>
    <dbReference type="NCBI Taxonomy" id="264951"/>
    <lineage>
        <taxon>Eukaryota</taxon>
        <taxon>Fungi</taxon>
        <taxon>Dikarya</taxon>
        <taxon>Ascomycota</taxon>
        <taxon>Pezizomycotina</taxon>
        <taxon>Eurotiomycetes</taxon>
        <taxon>Eurotiomycetidae</taxon>
        <taxon>Eurotiales</taxon>
        <taxon>Thermoascaceae</taxon>
        <taxon>Paecilomyces</taxon>
    </lineage>
</organism>
<reference evidence="2 3" key="1">
    <citation type="journal article" date="2018" name="Front. Microbiol.">
        <title>Genomic and genetic insights into a cosmopolitan fungus, Paecilomyces variotii (Eurotiales).</title>
        <authorList>
            <person name="Urquhart A.S."/>
            <person name="Mondo S.J."/>
            <person name="Makela M.R."/>
            <person name="Hane J.K."/>
            <person name="Wiebenga A."/>
            <person name="He G."/>
            <person name="Mihaltcheva S."/>
            <person name="Pangilinan J."/>
            <person name="Lipzen A."/>
            <person name="Barry K."/>
            <person name="de Vries R.P."/>
            <person name="Grigoriev I.V."/>
            <person name="Idnurm A."/>
        </authorList>
    </citation>
    <scope>NUCLEOTIDE SEQUENCE [LARGE SCALE GENOMIC DNA]</scope>
    <source>
        <strain evidence="2 3">CBS 101075</strain>
    </source>
</reference>
<keyword evidence="2" id="KW-0808">Transferase</keyword>
<comment type="caution">
    <text evidence="2">The sequence shown here is derived from an EMBL/GenBank/DDBJ whole genome shotgun (WGS) entry which is preliminary data.</text>
</comment>
<evidence type="ECO:0000259" key="1">
    <source>
        <dbReference type="Pfam" id="PF01636"/>
    </source>
</evidence>
<dbReference type="Pfam" id="PF01636">
    <property type="entry name" value="APH"/>
    <property type="match status" value="1"/>
</dbReference>
<dbReference type="STRING" id="264951.A0A443I5B8"/>
<dbReference type="SUPFAM" id="SSF56112">
    <property type="entry name" value="Protein kinase-like (PK-like)"/>
    <property type="match status" value="1"/>
</dbReference>